<organism evidence="11 12">
    <name type="scientific">Holothuria leucospilota</name>
    <name type="common">Black long sea cucumber</name>
    <name type="synonym">Mertensiothuria leucospilota</name>
    <dbReference type="NCBI Taxonomy" id="206669"/>
    <lineage>
        <taxon>Eukaryota</taxon>
        <taxon>Metazoa</taxon>
        <taxon>Echinodermata</taxon>
        <taxon>Eleutherozoa</taxon>
        <taxon>Echinozoa</taxon>
        <taxon>Holothuroidea</taxon>
        <taxon>Aspidochirotacea</taxon>
        <taxon>Aspidochirotida</taxon>
        <taxon>Holothuriidae</taxon>
        <taxon>Holothuria</taxon>
    </lineage>
</organism>
<feature type="transmembrane region" description="Helical" evidence="9">
    <location>
        <begin position="781"/>
        <end position="801"/>
    </location>
</feature>
<keyword evidence="7" id="KW-0325">Glycoprotein</keyword>
<comment type="subcellular location">
    <subcellularLocation>
        <location evidence="1">Membrane</location>
        <topology evidence="1">Multi-pass membrane protein</topology>
    </subcellularLocation>
</comment>
<evidence type="ECO:0000313" key="12">
    <source>
        <dbReference type="Proteomes" id="UP001152320"/>
    </source>
</evidence>
<evidence type="ECO:0000256" key="6">
    <source>
        <dbReference type="ARBA" id="ARBA00023136"/>
    </source>
</evidence>
<evidence type="ECO:0000313" key="11">
    <source>
        <dbReference type="EMBL" id="KAJ8042492.1"/>
    </source>
</evidence>
<accession>A0A9Q1HAX9</accession>
<dbReference type="InterPro" id="IPR000863">
    <property type="entry name" value="Sulfotransferase_dom"/>
</dbReference>
<evidence type="ECO:0000259" key="10">
    <source>
        <dbReference type="Pfam" id="PF00685"/>
    </source>
</evidence>
<evidence type="ECO:0000256" key="1">
    <source>
        <dbReference type="ARBA" id="ARBA00004141"/>
    </source>
</evidence>
<dbReference type="InterPro" id="IPR008929">
    <property type="entry name" value="Chondroitin_lyas"/>
</dbReference>
<dbReference type="InterPro" id="IPR052447">
    <property type="entry name" value="Dermatan-Sulfate_Isomerase"/>
</dbReference>
<evidence type="ECO:0000256" key="4">
    <source>
        <dbReference type="ARBA" id="ARBA00022729"/>
    </source>
</evidence>
<reference evidence="11" key="1">
    <citation type="submission" date="2021-10" db="EMBL/GenBank/DDBJ databases">
        <title>Tropical sea cucumber genome reveals ecological adaptation and Cuvierian tubules defense mechanism.</title>
        <authorList>
            <person name="Chen T."/>
        </authorList>
    </citation>
    <scope>NUCLEOTIDE SEQUENCE</scope>
    <source>
        <strain evidence="11">Nanhai2018</strain>
        <tissue evidence="11">Muscle</tissue>
    </source>
</reference>
<keyword evidence="8" id="KW-0413">Isomerase</keyword>
<dbReference type="PANTHER" id="PTHR15532:SF5">
    <property type="entry name" value="SULFOTRANSFERASE DOMAIN-CONTAINING PROTEIN"/>
    <property type="match status" value="1"/>
</dbReference>
<dbReference type="GO" id="GO:0016020">
    <property type="term" value="C:membrane"/>
    <property type="evidence" value="ECO:0007669"/>
    <property type="project" value="UniProtKB-SubCell"/>
</dbReference>
<dbReference type="Proteomes" id="UP001152320">
    <property type="component" value="Chromosome 5"/>
</dbReference>
<protein>
    <submittedName>
        <fullName evidence="11">Dermatan-sulfate epimerase-like protein</fullName>
    </submittedName>
</protein>
<evidence type="ECO:0000256" key="5">
    <source>
        <dbReference type="ARBA" id="ARBA00022989"/>
    </source>
</evidence>
<evidence type="ECO:0000256" key="3">
    <source>
        <dbReference type="ARBA" id="ARBA00022692"/>
    </source>
</evidence>
<dbReference type="GO" id="GO:0008146">
    <property type="term" value="F:sulfotransferase activity"/>
    <property type="evidence" value="ECO:0007669"/>
    <property type="project" value="InterPro"/>
</dbReference>
<dbReference type="PANTHER" id="PTHR15532">
    <property type="match status" value="1"/>
</dbReference>
<dbReference type="Gene3D" id="1.50.10.100">
    <property type="entry name" value="Chondroitin AC/alginate lyase"/>
    <property type="match status" value="1"/>
</dbReference>
<feature type="transmembrane region" description="Helical" evidence="9">
    <location>
        <begin position="813"/>
        <end position="831"/>
    </location>
</feature>
<keyword evidence="6 9" id="KW-0472">Membrane</keyword>
<keyword evidence="4" id="KW-0732">Signal</keyword>
<feature type="domain" description="Sulfotransferase" evidence="10">
    <location>
        <begin position="1017"/>
        <end position="1159"/>
    </location>
</feature>
<dbReference type="GO" id="GO:0047757">
    <property type="term" value="F:chondroitin-glucuronate 5-epimerase activity"/>
    <property type="evidence" value="ECO:0007669"/>
    <property type="project" value="TreeGrafter"/>
</dbReference>
<comment type="caution">
    <text evidence="11">The sequence shown here is derived from an EMBL/GenBank/DDBJ whole genome shotgun (WGS) entry which is preliminary data.</text>
</comment>
<dbReference type="AlphaFoldDB" id="A0A9Q1HAX9"/>
<dbReference type="Gene3D" id="3.40.50.300">
    <property type="entry name" value="P-loop containing nucleotide triphosphate hydrolases"/>
    <property type="match status" value="1"/>
</dbReference>
<keyword evidence="3 9" id="KW-0812">Transmembrane</keyword>
<evidence type="ECO:0000256" key="9">
    <source>
        <dbReference type="SAM" id="Phobius"/>
    </source>
</evidence>
<dbReference type="InterPro" id="IPR027417">
    <property type="entry name" value="P-loop_NTPase"/>
</dbReference>
<dbReference type="Gene3D" id="2.70.98.70">
    <property type="match status" value="1"/>
</dbReference>
<proteinExistence type="inferred from homology"/>
<dbReference type="OrthoDB" id="5946629at2759"/>
<feature type="transmembrane region" description="Helical" evidence="9">
    <location>
        <begin position="42"/>
        <end position="64"/>
    </location>
</feature>
<name>A0A9Q1HAX9_HOLLE</name>
<evidence type="ECO:0000256" key="7">
    <source>
        <dbReference type="ARBA" id="ARBA00023180"/>
    </source>
</evidence>
<evidence type="ECO:0000256" key="2">
    <source>
        <dbReference type="ARBA" id="ARBA00006556"/>
    </source>
</evidence>
<dbReference type="Pfam" id="PF00685">
    <property type="entry name" value="Sulfotransfer_1"/>
    <property type="match status" value="1"/>
</dbReference>
<sequence>MCPACFCCFQIAYCHHTGRRLTEESWANMVVWSMRFLCVAPLFRMTAWMGSLVVMMLAIFVSGIGSFDLQLKYKGHPFLYFTEENIPELRKMARTTHAHIAKELELVSKTMMSNRALYMPPADYTKFGGHWNELYGNNLAPLALYCVLNPEDTAAFDFAMEFMDIMASHPRWQVITVPTDEVPVAHSLTGFITAFDFLYPQLNVERRRHYMARIFNETKDFYTYTKTRPWGKFYLQNHVATNYLAYLHGCLVTFMHVPKTSVWIHTAVLALERNFKLLNHIVDGSLDEGVAYGSYTSRSFLQYVFLALRHFGIDHSSDTWLQNHIWFYYNTLLPKFQRTVGIADSNYNWFYGPESQLVFLDAYVLQNGNGNWLANEIRKRRDNSPTSPLRSPPSQKWCTLHTEFLWYDPLIAPVPPPAHNKKDLHHFTDWGVVTYSDRADHPNGTYLAFKSGPMHGKAVFDIVQRKMYPWLRGWNSFNPGHEHPDQNMFVFVPNGQPFIADALYGPKLTYLNNVHAFAPSPTSRCNIPWEGQLGECSKWLDWKNPKLSSSKGEVVYAEENDGNVFVSGEAKSAYDPSMKLLSVYRSLILLESDTLLVVDHIETKTSSKLTHVSAFFHNLEHIFQEDKLGETLSGAKVTMEGKDYRVFWITSLDRSPHATIAKESHPSEYRKRQTHFVNVTIRLTPTITRVAFVFLGPNSNFQEVQFMDNNKEGCRILVRTSETYNVYVATRHHNIVSRHAYLGFSGFASIKTVSKEVHFGLSSREMVGSDHYLVSEECYDLIAVCVAVTFMLCFVVCVTLSKLRVRTKVKVRIVIVLMFFIALLHTSVYVAQCPQIGCDSCTSSSPIRTINPVDPSSTEKPDFPSVIVTSLPGSSAEIASWMFYDNPDLLVLSLPSNHIAQPKLDSIDNLLTDVCNWDNSAVGNLLVLGKWMSTLSFKLKDNLKYLEGQEMYQDIFFGNDVRPPPLNLSSENGDKKSSIYKNYTLASVYLHVKTYPYAQPLLFFTTGSWALKVKFFSEVFRSRLRQIHVVRDPRSWIANYLRNDNKLYSALMVERVVRQFLEASGQLCAPNGKVLPEFLKIRELLEDYDKKEPHKLLAVVWKAHTEAVLRLGNDLLDKNLKIVKVEDILVDADKTTREVYDFIGLPVRPGAIQQSLQMTRSSVYHVPYEGTIGKHSLTAWKGILSEGQIKDILDICGPVMRQLEYR</sequence>
<keyword evidence="12" id="KW-1185">Reference proteome</keyword>
<gene>
    <name evidence="11" type="ORF">HOLleu_13559</name>
</gene>
<keyword evidence="5 9" id="KW-1133">Transmembrane helix</keyword>
<dbReference type="EMBL" id="JAIZAY010000005">
    <property type="protein sequence ID" value="KAJ8042492.1"/>
    <property type="molecule type" value="Genomic_DNA"/>
</dbReference>
<dbReference type="SUPFAM" id="SSF52540">
    <property type="entry name" value="P-loop containing nucleoside triphosphate hydrolases"/>
    <property type="match status" value="1"/>
</dbReference>
<comment type="similarity">
    <text evidence="2">Belongs to the dermatan-sulfate isomerase family.</text>
</comment>
<evidence type="ECO:0000256" key="8">
    <source>
        <dbReference type="ARBA" id="ARBA00023235"/>
    </source>
</evidence>